<proteinExistence type="predicted"/>
<evidence type="ECO:0000313" key="3">
    <source>
        <dbReference type="Proteomes" id="UP000054404"/>
    </source>
</evidence>
<dbReference type="GO" id="GO:0004081">
    <property type="term" value="F:bis(5'-nucleosyl)-tetraphosphatase (asymmetrical) activity"/>
    <property type="evidence" value="ECO:0007669"/>
    <property type="project" value="TreeGrafter"/>
</dbReference>
<dbReference type="EMBL" id="LNIZ01000004">
    <property type="protein sequence ID" value="KTF04127.1"/>
    <property type="molecule type" value="Genomic_DNA"/>
</dbReference>
<dbReference type="Pfam" id="PF00293">
    <property type="entry name" value="NUDIX"/>
    <property type="match status" value="1"/>
</dbReference>
<reference evidence="2 3" key="1">
    <citation type="submission" date="2015-11" db="EMBL/GenBank/DDBJ databases">
        <title>Draft Genome Sequence of the Type Strain Trueperella bernardiae LCDC 89-0504T, Isolated from Blood Culture.</title>
        <authorList>
            <person name="Bernier A.-M."/>
            <person name="Bernard K."/>
        </authorList>
    </citation>
    <scope>NUCLEOTIDE SEQUENCE [LARGE SCALE GENOMIC DNA]</scope>
    <source>
        <strain evidence="2 3">LCDC 89-0504</strain>
    </source>
</reference>
<dbReference type="Proteomes" id="UP000054404">
    <property type="component" value="Unassembled WGS sequence"/>
</dbReference>
<dbReference type="PATRIC" id="fig|59561.3.peg.1093"/>
<comment type="caution">
    <text evidence="2">The sequence shown here is derived from an EMBL/GenBank/DDBJ whole genome shotgun (WGS) entry which is preliminary data.</text>
</comment>
<dbReference type="InterPro" id="IPR015797">
    <property type="entry name" value="NUDIX_hydrolase-like_dom_sf"/>
</dbReference>
<accession>A0A0W1KKI3</accession>
<dbReference type="InterPro" id="IPR000086">
    <property type="entry name" value="NUDIX_hydrolase_dom"/>
</dbReference>
<dbReference type="GO" id="GO:0006167">
    <property type="term" value="P:AMP biosynthetic process"/>
    <property type="evidence" value="ECO:0007669"/>
    <property type="project" value="TreeGrafter"/>
</dbReference>
<sequence>MTRGGDGFIECRCGQRHWGLLGAAGILAWRPTPSANAVASANGSAGAVSAGAVFADDAVACPDADARLDTPARPDPRRDARAHPETSEHAGAVEVLVQLRAGWSHHGGTWGVPGGAIDVGESPWEGALREFFEETGIGELEPPTGSHVLAHPDWSYTTFVAKMADPGADVVINPESADLRWVKASELEALDLLPPFRRALPELLAHIPA</sequence>
<keyword evidence="2" id="KW-0378">Hydrolase</keyword>
<dbReference type="PANTHER" id="PTHR21340">
    <property type="entry name" value="DIADENOSINE 5,5-P1,P4-TETRAPHOSPHATE PYROPHOSPHOHYDROLASE MUTT"/>
    <property type="match status" value="1"/>
</dbReference>
<dbReference type="PROSITE" id="PS00893">
    <property type="entry name" value="NUDIX_BOX"/>
    <property type="match status" value="1"/>
</dbReference>
<dbReference type="PANTHER" id="PTHR21340:SF0">
    <property type="entry name" value="BIS(5'-NUCLEOSYL)-TETRAPHOSPHATASE [ASYMMETRICAL]"/>
    <property type="match status" value="1"/>
</dbReference>
<gene>
    <name evidence="2" type="ORF">AQZ59_01103</name>
</gene>
<dbReference type="STRING" id="59561.AQZ59_01103"/>
<evidence type="ECO:0000256" key="1">
    <source>
        <dbReference type="SAM" id="MobiDB-lite"/>
    </source>
</evidence>
<dbReference type="PROSITE" id="PS51462">
    <property type="entry name" value="NUDIX"/>
    <property type="match status" value="1"/>
</dbReference>
<dbReference type="SUPFAM" id="SSF55811">
    <property type="entry name" value="Nudix"/>
    <property type="match status" value="1"/>
</dbReference>
<dbReference type="AlphaFoldDB" id="A0A0W1KKI3"/>
<dbReference type="RefSeq" id="WP_062613658.1">
    <property type="nucleotide sequence ID" value="NZ_CALTZF010000009.1"/>
</dbReference>
<dbReference type="InterPro" id="IPR051325">
    <property type="entry name" value="Nudix_hydrolase_domain"/>
</dbReference>
<organism evidence="2 3">
    <name type="scientific">Trueperella bernardiae</name>
    <dbReference type="NCBI Taxonomy" id="59561"/>
    <lineage>
        <taxon>Bacteria</taxon>
        <taxon>Bacillati</taxon>
        <taxon>Actinomycetota</taxon>
        <taxon>Actinomycetes</taxon>
        <taxon>Actinomycetales</taxon>
        <taxon>Actinomycetaceae</taxon>
        <taxon>Trueperella</taxon>
    </lineage>
</organism>
<dbReference type="GO" id="GO:0006754">
    <property type="term" value="P:ATP biosynthetic process"/>
    <property type="evidence" value="ECO:0007669"/>
    <property type="project" value="TreeGrafter"/>
</dbReference>
<dbReference type="Gene3D" id="3.90.79.10">
    <property type="entry name" value="Nucleoside Triphosphate Pyrophosphohydrolase"/>
    <property type="match status" value="1"/>
</dbReference>
<dbReference type="InterPro" id="IPR020084">
    <property type="entry name" value="NUDIX_hydrolase_CS"/>
</dbReference>
<protein>
    <submittedName>
        <fullName evidence="2">Nucleoside triphosphate pyrophosphohydrolase</fullName>
    </submittedName>
</protein>
<keyword evidence="3" id="KW-1185">Reference proteome</keyword>
<evidence type="ECO:0000313" key="2">
    <source>
        <dbReference type="EMBL" id="KTF04127.1"/>
    </source>
</evidence>
<name>A0A0W1KKI3_9ACTO</name>
<feature type="region of interest" description="Disordered" evidence="1">
    <location>
        <begin position="65"/>
        <end position="89"/>
    </location>
</feature>
<feature type="compositionally biased region" description="Basic and acidic residues" evidence="1">
    <location>
        <begin position="65"/>
        <end position="88"/>
    </location>
</feature>
<dbReference type="OrthoDB" id="3404294at2"/>